<reference evidence="3" key="1">
    <citation type="submission" date="2006-12" db="EMBL/GenBank/DDBJ databases">
        <title>Complete sequence of chromosome 1 of Paracoccus denitrificans PD1222.</title>
        <authorList>
            <person name="Copeland A."/>
            <person name="Lucas S."/>
            <person name="Lapidus A."/>
            <person name="Barry K."/>
            <person name="Detter J.C."/>
            <person name="Glavina del Rio T."/>
            <person name="Hammon N."/>
            <person name="Israni S."/>
            <person name="Dalin E."/>
            <person name="Tice H."/>
            <person name="Pitluck S."/>
            <person name="Munk A.C."/>
            <person name="Brettin T."/>
            <person name="Bruce D."/>
            <person name="Han C."/>
            <person name="Tapia R."/>
            <person name="Gilna P."/>
            <person name="Schmutz J."/>
            <person name="Larimer F."/>
            <person name="Land M."/>
            <person name="Hauser L."/>
            <person name="Kyrpides N."/>
            <person name="Lykidis A."/>
            <person name="Spiro S."/>
            <person name="Richardson D.J."/>
            <person name="Moir J.W.B."/>
            <person name="Ferguson S.J."/>
            <person name="van Spanning R.J.M."/>
            <person name="Richardson P."/>
        </authorList>
    </citation>
    <scope>NUCLEOTIDE SEQUENCE [LARGE SCALE GENOMIC DNA]</scope>
    <source>
        <strain evidence="3">Pd 1222</strain>
    </source>
</reference>
<dbReference type="Pfam" id="PF06500">
    <property type="entry name" value="FrsA-like"/>
    <property type="match status" value="1"/>
</dbReference>
<protein>
    <recommendedName>
        <fullName evidence="4">Alpha/beta hydrolase</fullName>
    </recommendedName>
</protein>
<dbReference type="InterPro" id="IPR050261">
    <property type="entry name" value="FrsA_esterase"/>
</dbReference>
<dbReference type="InterPro" id="IPR010520">
    <property type="entry name" value="FrsA-like"/>
</dbReference>
<name>A1AZ96_PARDP</name>
<dbReference type="eggNOG" id="COG1073">
    <property type="taxonomic scope" value="Bacteria"/>
</dbReference>
<dbReference type="AlphaFoldDB" id="A1AZ96"/>
<dbReference type="EMBL" id="CP000489">
    <property type="protein sequence ID" value="ABL68590.1"/>
    <property type="molecule type" value="Genomic_DNA"/>
</dbReference>
<dbReference type="InterPro" id="IPR029058">
    <property type="entry name" value="AB_hydrolase_fold"/>
</dbReference>
<dbReference type="Gene3D" id="3.40.50.1820">
    <property type="entry name" value="alpha/beta hydrolase"/>
    <property type="match status" value="1"/>
</dbReference>
<proteinExistence type="predicted"/>
<dbReference type="GO" id="GO:0016787">
    <property type="term" value="F:hydrolase activity"/>
    <property type="evidence" value="ECO:0007669"/>
    <property type="project" value="UniProtKB-KW"/>
</dbReference>
<keyword evidence="3" id="KW-1185">Reference proteome</keyword>
<dbReference type="EnsemblBacteria" id="ABL68590">
    <property type="protein sequence ID" value="ABL68590"/>
    <property type="gene ID" value="Pden_0478"/>
</dbReference>
<dbReference type="KEGG" id="pde:Pden_0478"/>
<dbReference type="PANTHER" id="PTHR22946:SF12">
    <property type="entry name" value="CONIDIAL PIGMENT BIOSYNTHESIS PROTEIN AYG1 (AFU_ORTHOLOGUE AFUA_2G17550)"/>
    <property type="match status" value="1"/>
</dbReference>
<dbReference type="GeneID" id="93451703"/>
<dbReference type="RefSeq" id="WP_011746823.1">
    <property type="nucleotide sequence ID" value="NC_008686.1"/>
</dbReference>
<dbReference type="STRING" id="318586.Pden_0478"/>
<dbReference type="ESTHER" id="parde-q3pfk3">
    <property type="family name" value="Duf_1100-S"/>
</dbReference>
<keyword evidence="1" id="KW-0378">Hydrolase</keyword>
<dbReference type="Proteomes" id="UP000000361">
    <property type="component" value="Chromosome 1"/>
</dbReference>
<dbReference type="SUPFAM" id="SSF53474">
    <property type="entry name" value="alpha/beta-Hydrolases"/>
    <property type="match status" value="1"/>
</dbReference>
<organism evidence="2 3">
    <name type="scientific">Paracoccus denitrificans (strain Pd 1222)</name>
    <dbReference type="NCBI Taxonomy" id="318586"/>
    <lineage>
        <taxon>Bacteria</taxon>
        <taxon>Pseudomonadati</taxon>
        <taxon>Pseudomonadota</taxon>
        <taxon>Alphaproteobacteria</taxon>
        <taxon>Rhodobacterales</taxon>
        <taxon>Paracoccaceae</taxon>
        <taxon>Paracoccus</taxon>
    </lineage>
</organism>
<dbReference type="OrthoDB" id="9806163at2"/>
<dbReference type="PANTHER" id="PTHR22946">
    <property type="entry name" value="DIENELACTONE HYDROLASE DOMAIN-CONTAINING PROTEIN-RELATED"/>
    <property type="match status" value="1"/>
</dbReference>
<gene>
    <name evidence="2" type="ordered locus">Pden_0478</name>
</gene>
<evidence type="ECO:0000313" key="2">
    <source>
        <dbReference type="EMBL" id="ABL68590.1"/>
    </source>
</evidence>
<evidence type="ECO:0000256" key="1">
    <source>
        <dbReference type="ARBA" id="ARBA00022801"/>
    </source>
</evidence>
<sequence>MYQYFPNNYSWSLAVSCSIAMGAQISELDEALAPLVPLVEAGHTAAANEAWYQNWTRLGHKLNDLAKADEAAGNGFTASAKYMRAANYYLFAERIASWSDPRRMHVYNLGIAAFRKGLELSGDRWERVEIPFEDGVLSGWLRLADTDARQPALVFYNGFDSIKEMHYLIYAGMSARRGIATLFVDQEGTGEAVRFHNIPKRPETEVSAGKFYDFLAAHPAIDADRIGIVGLSMGGYCAPRAASQDHRFKCVASLGAFFELDAGWEALLRGTSGSGLSDGLPESGIHAMHVTGKPTIDEAIAVLKARTLEPVIGQVKCPLLVVHGENDRQVALAHAEKTVAGAVNSADAKLRVFSVAEGSTEHCGVDVMEMQGHYVYDWAARILGGRVA</sequence>
<evidence type="ECO:0008006" key="4">
    <source>
        <dbReference type="Google" id="ProtNLM"/>
    </source>
</evidence>
<evidence type="ECO:0000313" key="3">
    <source>
        <dbReference type="Proteomes" id="UP000000361"/>
    </source>
</evidence>
<accession>A1AZ96</accession>
<dbReference type="HOGENOM" id="CLU_034451_4_1_5"/>